<accession>A0ABR8LY53</accession>
<comment type="caution">
    <text evidence="1">The sequence shown here is derived from an EMBL/GenBank/DDBJ whole genome shotgun (WGS) entry which is preliminary data.</text>
</comment>
<protein>
    <submittedName>
        <fullName evidence="1">DUF3987 domain-containing protein</fullName>
    </submittedName>
</protein>
<dbReference type="RefSeq" id="WP_191101677.1">
    <property type="nucleotide sequence ID" value="NZ_JACXXH010000009.1"/>
</dbReference>
<sequence>MLCSMLFTVSTSVGLTFYIEALGYRNYANLYFTIIGSRGDAKTEAMKIATKPIKIIDDMFYNDHLDDLDIANPEDDAPKRKQVLVQNASIEAAHKIHSDNPNSIGILIDEIFALVEKMGNSNSRDGIAWRNFLLEGYTNGYIDISRKTTESFRINESCPTLLGGLQHQFIPKLIANGNLESGFIDRQLFTPKLTSNSILHKGVSNPEIMNNYTASIKNILDYKIQSEKVEEDIKQFEIQVTDEAHERLFEYTQGLINRQAMAKPIIKEYISKMQISIHKLCINVFMMLHASKSEFKSFLTLENVELAIALNEFYLMNFRIVLEENIDHKTTEPSVEDIIKIAKKIMLHKRR</sequence>
<gene>
    <name evidence="1" type="ORF">IEG06_14470</name>
</gene>
<evidence type="ECO:0000313" key="1">
    <source>
        <dbReference type="EMBL" id="MBD3864656.1"/>
    </source>
</evidence>
<dbReference type="InterPro" id="IPR025048">
    <property type="entry name" value="DUF3987"/>
</dbReference>
<organism evidence="1 2">
    <name type="scientific">Olleya marilimosa</name>
    <dbReference type="NCBI Taxonomy" id="272164"/>
    <lineage>
        <taxon>Bacteria</taxon>
        <taxon>Pseudomonadati</taxon>
        <taxon>Bacteroidota</taxon>
        <taxon>Flavobacteriia</taxon>
        <taxon>Flavobacteriales</taxon>
        <taxon>Flavobacteriaceae</taxon>
    </lineage>
</organism>
<name>A0ABR8LY53_9FLAO</name>
<proteinExistence type="predicted"/>
<evidence type="ECO:0000313" key="2">
    <source>
        <dbReference type="Proteomes" id="UP000627521"/>
    </source>
</evidence>
<reference evidence="1 2" key="1">
    <citation type="submission" date="2020-09" db="EMBL/GenBank/DDBJ databases">
        <title>Bacillus nautilus sp. nov., Chryseoglobus crepusculi sp. nov, and Psychrobacter noctis sp. nov., isolated from deep-sea sponges from the equatorial Atlantic.</title>
        <authorList>
            <person name="Stennett H.L."/>
            <person name="Williams S.E."/>
        </authorList>
    </citation>
    <scope>NUCLEOTIDE SEQUENCE [LARGE SCALE GENOMIC DNA]</scope>
    <source>
        <strain evidence="1 2">28M-24</strain>
    </source>
</reference>
<dbReference type="Proteomes" id="UP000627521">
    <property type="component" value="Unassembled WGS sequence"/>
</dbReference>
<dbReference type="EMBL" id="JACXXH010000009">
    <property type="protein sequence ID" value="MBD3864656.1"/>
    <property type="molecule type" value="Genomic_DNA"/>
</dbReference>
<dbReference type="Pfam" id="PF13148">
    <property type="entry name" value="DUF3987"/>
    <property type="match status" value="1"/>
</dbReference>
<keyword evidence="2" id="KW-1185">Reference proteome</keyword>